<dbReference type="Proteomes" id="UP000317355">
    <property type="component" value="Unassembled WGS sequence"/>
</dbReference>
<organism evidence="2 3">
    <name type="scientific">Sedimenticola thiotaurini</name>
    <dbReference type="NCBI Taxonomy" id="1543721"/>
    <lineage>
        <taxon>Bacteria</taxon>
        <taxon>Pseudomonadati</taxon>
        <taxon>Pseudomonadota</taxon>
        <taxon>Gammaproteobacteria</taxon>
        <taxon>Chromatiales</taxon>
        <taxon>Sedimenticolaceae</taxon>
        <taxon>Sedimenticola</taxon>
    </lineage>
</organism>
<evidence type="ECO:0000256" key="1">
    <source>
        <dbReference type="SAM" id="SignalP"/>
    </source>
</evidence>
<dbReference type="AlphaFoldDB" id="A0A558DET7"/>
<feature type="chain" id="PRO_5021975878" evidence="1">
    <location>
        <begin position="19"/>
        <end position="118"/>
    </location>
</feature>
<reference evidence="2 3" key="1">
    <citation type="submission" date="2019-07" db="EMBL/GenBank/DDBJ databases">
        <title>The pathways for chlorine oxyanion respiration interact through the shared metabolite chlorate.</title>
        <authorList>
            <person name="Barnum T.P."/>
            <person name="Cheng Y."/>
            <person name="Hill K.A."/>
            <person name="Lucas L.N."/>
            <person name="Carlson H.K."/>
            <person name="Coates J.D."/>
        </authorList>
    </citation>
    <scope>NUCLEOTIDE SEQUENCE [LARGE SCALE GENOMIC DNA]</scope>
    <source>
        <strain evidence="2">BK-3</strain>
    </source>
</reference>
<protein>
    <submittedName>
        <fullName evidence="2">Uncharacterized protein</fullName>
    </submittedName>
</protein>
<evidence type="ECO:0000313" key="2">
    <source>
        <dbReference type="EMBL" id="TVT59547.1"/>
    </source>
</evidence>
<dbReference type="EMBL" id="VMRY01000003">
    <property type="protein sequence ID" value="TVT59547.1"/>
    <property type="molecule type" value="Genomic_DNA"/>
</dbReference>
<accession>A0A558DET7</accession>
<feature type="signal peptide" evidence="1">
    <location>
        <begin position="1"/>
        <end position="18"/>
    </location>
</feature>
<keyword evidence="1" id="KW-0732">Signal</keyword>
<gene>
    <name evidence="2" type="ORF">FHK82_00765</name>
</gene>
<evidence type="ECO:0000313" key="3">
    <source>
        <dbReference type="Proteomes" id="UP000317355"/>
    </source>
</evidence>
<proteinExistence type="predicted"/>
<name>A0A558DET7_9GAMM</name>
<comment type="caution">
    <text evidence="2">The sequence shown here is derived from an EMBL/GenBank/DDBJ whole genome shotgun (WGS) entry which is preliminary data.</text>
</comment>
<sequence>MHFVLIFLILLFSSPLHSGSVEVVSAEAKRTGIGQYHIQVTLRHADTGWDHYVNAWRVLAPDGSILGERILYHPHVNEQPFTRALSSILIPPGTPYIEIEGQDLVHGSSPIHYKIELD</sequence>